<reference evidence="1" key="1">
    <citation type="submission" date="2022-11" db="EMBL/GenBank/DDBJ databases">
        <authorList>
            <person name="Petersen C."/>
        </authorList>
    </citation>
    <scope>NUCLEOTIDE SEQUENCE</scope>
    <source>
        <strain evidence="1">IBT 34128</strain>
    </source>
</reference>
<dbReference type="GeneID" id="81393488"/>
<gene>
    <name evidence="1" type="ORF">NUU61_003738</name>
</gene>
<keyword evidence="2" id="KW-1185">Reference proteome</keyword>
<dbReference type="EMBL" id="JAPMSZ010000005">
    <property type="protein sequence ID" value="KAJ5101516.1"/>
    <property type="molecule type" value="Genomic_DNA"/>
</dbReference>
<dbReference type="Proteomes" id="UP001141434">
    <property type="component" value="Unassembled WGS sequence"/>
</dbReference>
<reference evidence="1" key="2">
    <citation type="journal article" date="2023" name="IMA Fungus">
        <title>Comparative genomic study of the Penicillium genus elucidates a diverse pangenome and 15 lateral gene transfer events.</title>
        <authorList>
            <person name="Petersen C."/>
            <person name="Sorensen T."/>
            <person name="Nielsen M.R."/>
            <person name="Sondergaard T.E."/>
            <person name="Sorensen J.L."/>
            <person name="Fitzpatrick D.A."/>
            <person name="Frisvad J.C."/>
            <person name="Nielsen K.L."/>
        </authorList>
    </citation>
    <scope>NUCLEOTIDE SEQUENCE</scope>
    <source>
        <strain evidence="1">IBT 34128</strain>
    </source>
</reference>
<evidence type="ECO:0000313" key="1">
    <source>
        <dbReference type="EMBL" id="KAJ5101516.1"/>
    </source>
</evidence>
<proteinExistence type="predicted"/>
<sequence>MACPHGRDLRQQLTPIFRAIDTGEKHFYYFRLKFRIWGACNVCNTDFLIEFREIDSKNALFITRWALALTKKTHYGQLTPTLAIRPVTYGGFDPDYSVEAQSPKARFEETASQSLEDLRSRNLSYLRDRQYRRIMRYANDSRAWHSPFRKPSTNRIVNFGRCLLGLLGIFPDPTSA</sequence>
<dbReference type="RefSeq" id="XP_056512347.1">
    <property type="nucleotide sequence ID" value="XM_056654320.1"/>
</dbReference>
<dbReference type="OrthoDB" id="3766406at2759"/>
<protein>
    <submittedName>
        <fullName evidence="1">Uncharacterized protein</fullName>
    </submittedName>
</protein>
<comment type="caution">
    <text evidence="1">The sequence shown here is derived from an EMBL/GenBank/DDBJ whole genome shotgun (WGS) entry which is preliminary data.</text>
</comment>
<name>A0A9W9FJT1_9EURO</name>
<organism evidence="1 2">
    <name type="scientific">Penicillium alfredii</name>
    <dbReference type="NCBI Taxonomy" id="1506179"/>
    <lineage>
        <taxon>Eukaryota</taxon>
        <taxon>Fungi</taxon>
        <taxon>Dikarya</taxon>
        <taxon>Ascomycota</taxon>
        <taxon>Pezizomycotina</taxon>
        <taxon>Eurotiomycetes</taxon>
        <taxon>Eurotiomycetidae</taxon>
        <taxon>Eurotiales</taxon>
        <taxon>Aspergillaceae</taxon>
        <taxon>Penicillium</taxon>
    </lineage>
</organism>
<evidence type="ECO:0000313" key="2">
    <source>
        <dbReference type="Proteomes" id="UP001141434"/>
    </source>
</evidence>
<dbReference type="AlphaFoldDB" id="A0A9W9FJT1"/>
<accession>A0A9W9FJT1</accession>